<dbReference type="AlphaFoldDB" id="A0A127PQW5"/>
<dbReference type="EMBL" id="CP013235">
    <property type="protein sequence ID" value="AMP09907.1"/>
    <property type="molecule type" value="Genomic_DNA"/>
</dbReference>
<sequence>MAVNISSTSGAKADMNALARISRAANTTIDMKEKNFCYGG</sequence>
<organism evidence="1 2">
    <name type="scientific">Collimonas arenae</name>
    <dbReference type="NCBI Taxonomy" id="279058"/>
    <lineage>
        <taxon>Bacteria</taxon>
        <taxon>Pseudomonadati</taxon>
        <taxon>Pseudomonadota</taxon>
        <taxon>Betaproteobacteria</taxon>
        <taxon>Burkholderiales</taxon>
        <taxon>Oxalobacteraceae</taxon>
        <taxon>Collimonas</taxon>
    </lineage>
</organism>
<dbReference type="Proteomes" id="UP000071778">
    <property type="component" value="Chromosome"/>
</dbReference>
<keyword evidence="2" id="KW-1185">Reference proteome</keyword>
<accession>A0A127PQW5</accession>
<proteinExistence type="predicted"/>
<reference evidence="1 2" key="1">
    <citation type="submission" date="2015-11" db="EMBL/GenBank/DDBJ databases">
        <title>Exploring the genomic traits of fungus-feeding bacterial genus Collimonas.</title>
        <authorList>
            <person name="Song C."/>
            <person name="Schmidt R."/>
            <person name="de Jager V."/>
            <person name="Krzyzanowska D."/>
            <person name="Jongedijk E."/>
            <person name="Cankar K."/>
            <person name="Beekwilder J."/>
            <person name="van Veen A."/>
            <person name="de Boer W."/>
            <person name="van Veen J.A."/>
            <person name="Garbeva P."/>
        </authorList>
    </citation>
    <scope>NUCLEOTIDE SEQUENCE [LARGE SCALE GENOMIC DNA]</scope>
    <source>
        <strain evidence="1 2">Ter282</strain>
    </source>
</reference>
<evidence type="ECO:0000313" key="2">
    <source>
        <dbReference type="Proteomes" id="UP000071778"/>
    </source>
</evidence>
<gene>
    <name evidence="1" type="ORF">CAter282_2150</name>
</gene>
<evidence type="ECO:0000313" key="1">
    <source>
        <dbReference type="EMBL" id="AMP09907.1"/>
    </source>
</evidence>
<protein>
    <submittedName>
        <fullName evidence="1">Uncharacterized protein</fullName>
    </submittedName>
</protein>
<name>A0A127PQW5_9BURK</name>